<accession>A0A7X1E5F7</accession>
<feature type="transmembrane region" description="Helical" evidence="6">
    <location>
        <begin position="261"/>
        <end position="282"/>
    </location>
</feature>
<evidence type="ECO:0000256" key="2">
    <source>
        <dbReference type="ARBA" id="ARBA00022475"/>
    </source>
</evidence>
<dbReference type="InterPro" id="IPR001173">
    <property type="entry name" value="Glyco_trans_2-like"/>
</dbReference>
<comment type="subcellular location">
    <subcellularLocation>
        <location evidence="1">Cell membrane</location>
    </subcellularLocation>
</comment>
<dbReference type="Gene3D" id="3.90.550.10">
    <property type="entry name" value="Spore Coat Polysaccharide Biosynthesis Protein SpsA, Chain A"/>
    <property type="match status" value="1"/>
</dbReference>
<feature type="transmembrane region" description="Helical" evidence="6">
    <location>
        <begin position="342"/>
        <end position="366"/>
    </location>
</feature>
<dbReference type="RefSeq" id="WP_185694227.1">
    <property type="nucleotide sequence ID" value="NZ_JACHVA010000127.1"/>
</dbReference>
<keyword evidence="6" id="KW-0812">Transmembrane</keyword>
<keyword evidence="3" id="KW-0328">Glycosyltransferase</keyword>
<dbReference type="AlphaFoldDB" id="A0A7X1E5F7"/>
<evidence type="ECO:0000256" key="4">
    <source>
        <dbReference type="ARBA" id="ARBA00022679"/>
    </source>
</evidence>
<keyword evidence="9" id="KW-1185">Reference proteome</keyword>
<keyword evidence="6" id="KW-1133">Transmembrane helix</keyword>
<feature type="transmembrane region" description="Helical" evidence="6">
    <location>
        <begin position="162"/>
        <end position="179"/>
    </location>
</feature>
<feature type="domain" description="Glycosyltransferase 2-like" evidence="7">
    <location>
        <begin position="441"/>
        <end position="531"/>
    </location>
</feature>
<evidence type="ECO:0000256" key="6">
    <source>
        <dbReference type="SAM" id="Phobius"/>
    </source>
</evidence>
<evidence type="ECO:0000256" key="1">
    <source>
        <dbReference type="ARBA" id="ARBA00004236"/>
    </source>
</evidence>
<dbReference type="PANTHER" id="PTHR43646">
    <property type="entry name" value="GLYCOSYLTRANSFERASE"/>
    <property type="match status" value="1"/>
</dbReference>
<feature type="transmembrane region" description="Helical" evidence="6">
    <location>
        <begin position="186"/>
        <end position="204"/>
    </location>
</feature>
<evidence type="ECO:0000313" key="8">
    <source>
        <dbReference type="EMBL" id="MBC2603605.1"/>
    </source>
</evidence>
<sequence>MNSVSFRWILFLAGAICLAVGCLPFSLLESVEAPSLGRVYGYALQGIGLTLCWGFFPLATTKPKQSILLILGLSVALRLLLFPAPASDDLHRYRWEGKLTISGEIPFAQPADDPSLANFRDADWERMNHKDKGTIYPPLAQLTFGSLALISSPETTPIAEKVIFSLADLGTIFLVLVLLRKRRLPLSYSLFYAVNPITLLSFAGEAHYDSLFILPLVGSIVALESGRSRLSWVLLAVSIQFKLISLIILPIWILRRQFRGIALGIGVLLIPWIPFLGGIPAWTRSVAEFGGSGTFQGLIPFLLRALNLSENLAPPIGGILFLSILGWTFYKGGAAASIARRSFCALILCSPVIHFWYLAWILPFVALRPSLSWLWLCASQALYFLVWPQYAKTGYWELPPIAETVIWLPFLLIGIWEFNRIRSRCRVSPAADSLTETSLGIVIPTYNAGQSLERCLQSIKKSSQQPHQCIVVDGGSSDETIAIADRHRVPVLQSELGRGQQVQAGIIASNTDWILILHADCELHPQAIESISNLEPEIAGGGCGQRFSPGNCALTLVEFLNEGRAVLGESYWGDQGMFLRRKFKSVWSTLHQFPLMEDVELSRLIRRAGETCYLGLETRSESNKWSRGNKFSRLVLVFSLVIRFRIAALFGRHATIAGNLYRRYYNG</sequence>
<dbReference type="Pfam" id="PF26314">
    <property type="entry name" value="MptA_B_family"/>
    <property type="match status" value="1"/>
</dbReference>
<feature type="transmembrane region" description="Helical" evidence="6">
    <location>
        <begin position="65"/>
        <end position="84"/>
    </location>
</feature>
<feature type="transmembrane region" description="Helical" evidence="6">
    <location>
        <begin position="312"/>
        <end position="330"/>
    </location>
</feature>
<keyword evidence="5 6" id="KW-0472">Membrane</keyword>
<reference evidence="8 9" key="1">
    <citation type="submission" date="2020-07" db="EMBL/GenBank/DDBJ databases">
        <authorList>
            <person name="Feng X."/>
        </authorList>
    </citation>
    <scope>NUCLEOTIDE SEQUENCE [LARGE SCALE GENOMIC DNA]</scope>
    <source>
        <strain evidence="8 9">JCM14086</strain>
    </source>
</reference>
<evidence type="ECO:0000256" key="5">
    <source>
        <dbReference type="ARBA" id="ARBA00023136"/>
    </source>
</evidence>
<keyword evidence="2" id="KW-1003">Cell membrane</keyword>
<proteinExistence type="predicted"/>
<dbReference type="EMBL" id="JACHVA010000127">
    <property type="protein sequence ID" value="MBC2603605.1"/>
    <property type="molecule type" value="Genomic_DNA"/>
</dbReference>
<protein>
    <submittedName>
        <fullName evidence="8">Glycosyltransferase</fullName>
    </submittedName>
</protein>
<feature type="transmembrane region" description="Helical" evidence="6">
    <location>
        <begin position="6"/>
        <end position="27"/>
    </location>
</feature>
<comment type="caution">
    <text evidence="8">The sequence shown here is derived from an EMBL/GenBank/DDBJ whole genome shotgun (WGS) entry which is preliminary data.</text>
</comment>
<feature type="transmembrane region" description="Helical" evidence="6">
    <location>
        <begin position="39"/>
        <end position="59"/>
    </location>
</feature>
<dbReference type="GO" id="GO:0016757">
    <property type="term" value="F:glycosyltransferase activity"/>
    <property type="evidence" value="ECO:0007669"/>
    <property type="project" value="UniProtKB-KW"/>
</dbReference>
<dbReference type="InterPro" id="IPR029044">
    <property type="entry name" value="Nucleotide-diphossugar_trans"/>
</dbReference>
<dbReference type="Pfam" id="PF00535">
    <property type="entry name" value="Glycos_transf_2"/>
    <property type="match status" value="1"/>
</dbReference>
<dbReference type="Proteomes" id="UP000525652">
    <property type="component" value="Unassembled WGS sequence"/>
</dbReference>
<organism evidence="8 9">
    <name type="scientific">Puniceicoccus vermicola</name>
    <dbReference type="NCBI Taxonomy" id="388746"/>
    <lineage>
        <taxon>Bacteria</taxon>
        <taxon>Pseudomonadati</taxon>
        <taxon>Verrucomicrobiota</taxon>
        <taxon>Opitutia</taxon>
        <taxon>Puniceicoccales</taxon>
        <taxon>Puniceicoccaceae</taxon>
        <taxon>Puniceicoccus</taxon>
    </lineage>
</organism>
<gene>
    <name evidence="8" type="ORF">H5P30_17625</name>
</gene>
<dbReference type="SUPFAM" id="SSF53448">
    <property type="entry name" value="Nucleotide-diphospho-sugar transferases"/>
    <property type="match status" value="1"/>
</dbReference>
<evidence type="ECO:0000259" key="7">
    <source>
        <dbReference type="Pfam" id="PF00535"/>
    </source>
</evidence>
<dbReference type="PROSITE" id="PS51257">
    <property type="entry name" value="PROKAR_LIPOPROTEIN"/>
    <property type="match status" value="1"/>
</dbReference>
<name>A0A7X1E5F7_9BACT</name>
<evidence type="ECO:0000313" key="9">
    <source>
        <dbReference type="Proteomes" id="UP000525652"/>
    </source>
</evidence>
<keyword evidence="4 8" id="KW-0808">Transferase</keyword>
<dbReference type="PANTHER" id="PTHR43646:SF2">
    <property type="entry name" value="GLYCOSYLTRANSFERASE 2-LIKE DOMAIN-CONTAINING PROTEIN"/>
    <property type="match status" value="1"/>
</dbReference>
<feature type="transmembrane region" description="Helical" evidence="6">
    <location>
        <begin position="398"/>
        <end position="416"/>
    </location>
</feature>
<dbReference type="GO" id="GO:0005886">
    <property type="term" value="C:plasma membrane"/>
    <property type="evidence" value="ECO:0007669"/>
    <property type="project" value="UniProtKB-SubCell"/>
</dbReference>
<evidence type="ECO:0000256" key="3">
    <source>
        <dbReference type="ARBA" id="ARBA00022676"/>
    </source>
</evidence>
<feature type="transmembrane region" description="Helical" evidence="6">
    <location>
        <begin position="232"/>
        <end position="254"/>
    </location>
</feature>